<evidence type="ECO:0000313" key="1">
    <source>
        <dbReference type="EMBL" id="GBM78662.1"/>
    </source>
</evidence>
<accession>A0A4Y2INI2</accession>
<gene>
    <name evidence="1" type="ORF">AVEN_88206_1</name>
</gene>
<keyword evidence="2" id="KW-1185">Reference proteome</keyword>
<evidence type="ECO:0000313" key="2">
    <source>
        <dbReference type="Proteomes" id="UP000499080"/>
    </source>
</evidence>
<organism evidence="1 2">
    <name type="scientific">Araneus ventricosus</name>
    <name type="common">Orbweaver spider</name>
    <name type="synonym">Epeira ventricosa</name>
    <dbReference type="NCBI Taxonomy" id="182803"/>
    <lineage>
        <taxon>Eukaryota</taxon>
        <taxon>Metazoa</taxon>
        <taxon>Ecdysozoa</taxon>
        <taxon>Arthropoda</taxon>
        <taxon>Chelicerata</taxon>
        <taxon>Arachnida</taxon>
        <taxon>Araneae</taxon>
        <taxon>Araneomorphae</taxon>
        <taxon>Entelegynae</taxon>
        <taxon>Araneoidea</taxon>
        <taxon>Araneidae</taxon>
        <taxon>Araneus</taxon>
    </lineage>
</organism>
<dbReference type="AlphaFoldDB" id="A0A4Y2INI2"/>
<reference evidence="1 2" key="1">
    <citation type="journal article" date="2019" name="Sci. Rep.">
        <title>Orb-weaving spider Araneus ventricosus genome elucidates the spidroin gene catalogue.</title>
        <authorList>
            <person name="Kono N."/>
            <person name="Nakamura H."/>
            <person name="Ohtoshi R."/>
            <person name="Moran D.A.P."/>
            <person name="Shinohara A."/>
            <person name="Yoshida Y."/>
            <person name="Fujiwara M."/>
            <person name="Mori M."/>
            <person name="Tomita M."/>
            <person name="Arakawa K."/>
        </authorList>
    </citation>
    <scope>NUCLEOTIDE SEQUENCE [LARGE SCALE GENOMIC DNA]</scope>
</reference>
<name>A0A4Y2INI2_ARAVE</name>
<comment type="caution">
    <text evidence="1">The sequence shown here is derived from an EMBL/GenBank/DDBJ whole genome shotgun (WGS) entry which is preliminary data.</text>
</comment>
<proteinExistence type="predicted"/>
<dbReference type="EMBL" id="BGPR01002768">
    <property type="protein sequence ID" value="GBM78662.1"/>
    <property type="molecule type" value="Genomic_DNA"/>
</dbReference>
<dbReference type="Proteomes" id="UP000499080">
    <property type="component" value="Unassembled WGS sequence"/>
</dbReference>
<sequence length="118" mass="13639">MAQWTHEKGQLSRAWRNCCYDERTSSRKRQGANKGFKVDSTTKSETFVERFFWTVSPEEEDERVKKGRCKGREEDFLEGFSKRTAMSGGLDFLGNKIGLGHWETNFILFRATSEVGLC</sequence>
<protein>
    <submittedName>
        <fullName evidence="1">Uncharacterized protein</fullName>
    </submittedName>
</protein>